<dbReference type="InterPro" id="IPR003018">
    <property type="entry name" value="GAF"/>
</dbReference>
<dbReference type="InterPro" id="IPR036097">
    <property type="entry name" value="HisK_dim/P_sf"/>
</dbReference>
<dbReference type="InterPro" id="IPR036890">
    <property type="entry name" value="HATPase_C_sf"/>
</dbReference>
<dbReference type="AlphaFoldDB" id="A0AAE3K8M8"/>
<accession>A0AAE3K8M8</accession>
<dbReference type="SMART" id="SM00065">
    <property type="entry name" value="GAF"/>
    <property type="match status" value="1"/>
</dbReference>
<keyword evidence="4" id="KW-0808">Transferase</keyword>
<comment type="caution">
    <text evidence="8">The sequence shown here is derived from an EMBL/GenBank/DDBJ whole genome shotgun (WGS) entry which is preliminary data.</text>
</comment>
<evidence type="ECO:0000259" key="7">
    <source>
        <dbReference type="PROSITE" id="PS50109"/>
    </source>
</evidence>
<dbReference type="InterPro" id="IPR003594">
    <property type="entry name" value="HATPase_dom"/>
</dbReference>
<evidence type="ECO:0000256" key="6">
    <source>
        <dbReference type="ARBA" id="ARBA00023012"/>
    </source>
</evidence>
<reference evidence="8" key="1">
    <citation type="journal article" date="2022" name="Syst. Appl. Microbiol.">
        <title>Natronocalculus amylovorans gen. nov., sp. nov., and Natranaeroarchaeum aerophilus sp. nov., dominant culturable amylolytic natronoarchaea from hypersaline soda lakes in southwestern Siberia.</title>
        <authorList>
            <person name="Sorokin D.Y."/>
            <person name="Elcheninov A.G."/>
            <person name="Khizhniak T.V."/>
            <person name="Koenen M."/>
            <person name="Bale N.J."/>
            <person name="Damste J.S.S."/>
            <person name="Kublanov I.V."/>
        </authorList>
    </citation>
    <scope>NUCLEOTIDE SEQUENCE</scope>
    <source>
        <strain evidence="8">AArc-St2</strain>
    </source>
</reference>
<proteinExistence type="predicted"/>
<name>A0AAE3K8M8_9EURY</name>
<evidence type="ECO:0000256" key="1">
    <source>
        <dbReference type="ARBA" id="ARBA00000085"/>
    </source>
</evidence>
<sequence length="388" mass="43551">MGSCDLGEYADLSPDQARKVLYEVMKTDESFAWKADHALEIGKAYLDVENGHLTRIDREADHWQAIASTDSPDGKVPVGVIVDLGTAYCRRTIEQAEPLILHDVREAGWEDDIAVESYGRYCYHGTSIMIENELYGTLCFVSDNPRPIDFTTDETMFAELIGRMLEHELERRRIETQLENLDQFASVVSHDLRNPLNIAQGRIELERDRNDSEHLSKAASALDRMETIIANVLTLARQGRQIEMLSTVSLSQLATRCWEMVDTGQASVTIETELEFRADTDRIERLFENLFRNAVEHSTDPVTVRVGVTADPTGFYVEDTGPGIEATDYDRIFTSGYTTSKDGLGLGLAIVKGIADAHEWDITVTESSEGGARFEFTNVVVHHPERSR</sequence>
<feature type="domain" description="Histidine kinase" evidence="7">
    <location>
        <begin position="187"/>
        <end position="382"/>
    </location>
</feature>
<dbReference type="InterPro" id="IPR005467">
    <property type="entry name" value="His_kinase_dom"/>
</dbReference>
<evidence type="ECO:0000256" key="3">
    <source>
        <dbReference type="ARBA" id="ARBA00022553"/>
    </source>
</evidence>
<dbReference type="InterPro" id="IPR003661">
    <property type="entry name" value="HisK_dim/P_dom"/>
</dbReference>
<dbReference type="Proteomes" id="UP001203207">
    <property type="component" value="Unassembled WGS sequence"/>
</dbReference>
<evidence type="ECO:0000256" key="5">
    <source>
        <dbReference type="ARBA" id="ARBA00022777"/>
    </source>
</evidence>
<dbReference type="SUPFAM" id="SSF55874">
    <property type="entry name" value="ATPase domain of HSP90 chaperone/DNA topoisomerase II/histidine kinase"/>
    <property type="match status" value="1"/>
</dbReference>
<dbReference type="PRINTS" id="PR00344">
    <property type="entry name" value="BCTRLSENSOR"/>
</dbReference>
<protein>
    <recommendedName>
        <fullName evidence="2">histidine kinase</fullName>
        <ecNumber evidence="2">2.7.13.3</ecNumber>
    </recommendedName>
</protein>
<dbReference type="RefSeq" id="WP_174652139.1">
    <property type="nucleotide sequence ID" value="NZ_JAKRVX010000002.1"/>
</dbReference>
<organism evidence="8 9">
    <name type="scientific">Natronocalculus amylovorans</name>
    <dbReference type="NCBI Taxonomy" id="2917812"/>
    <lineage>
        <taxon>Archaea</taxon>
        <taxon>Methanobacteriati</taxon>
        <taxon>Methanobacteriota</taxon>
        <taxon>Stenosarchaea group</taxon>
        <taxon>Halobacteria</taxon>
        <taxon>Halobacteriales</taxon>
        <taxon>Haloferacaceae</taxon>
        <taxon>Natronocalculus</taxon>
    </lineage>
</organism>
<dbReference type="Pfam" id="PF02518">
    <property type="entry name" value="HATPase_c"/>
    <property type="match status" value="1"/>
</dbReference>
<evidence type="ECO:0000256" key="4">
    <source>
        <dbReference type="ARBA" id="ARBA00022679"/>
    </source>
</evidence>
<gene>
    <name evidence="8" type="ORF">AArcSt2_06900</name>
</gene>
<dbReference type="InterPro" id="IPR004358">
    <property type="entry name" value="Sig_transdc_His_kin-like_C"/>
</dbReference>
<evidence type="ECO:0000256" key="2">
    <source>
        <dbReference type="ARBA" id="ARBA00012438"/>
    </source>
</evidence>
<dbReference type="SUPFAM" id="SSF55781">
    <property type="entry name" value="GAF domain-like"/>
    <property type="match status" value="1"/>
</dbReference>
<dbReference type="EMBL" id="JAKRVX010000002">
    <property type="protein sequence ID" value="MCL9816670.1"/>
    <property type="molecule type" value="Genomic_DNA"/>
</dbReference>
<keyword evidence="3" id="KW-0597">Phosphoprotein</keyword>
<dbReference type="PANTHER" id="PTHR43711">
    <property type="entry name" value="TWO-COMPONENT HISTIDINE KINASE"/>
    <property type="match status" value="1"/>
</dbReference>
<dbReference type="SUPFAM" id="SSF47384">
    <property type="entry name" value="Homodimeric domain of signal transducing histidine kinase"/>
    <property type="match status" value="1"/>
</dbReference>
<dbReference type="EC" id="2.7.13.3" evidence="2"/>
<dbReference type="Gene3D" id="1.10.287.130">
    <property type="match status" value="1"/>
</dbReference>
<evidence type="ECO:0000313" key="9">
    <source>
        <dbReference type="Proteomes" id="UP001203207"/>
    </source>
</evidence>
<dbReference type="InterPro" id="IPR050736">
    <property type="entry name" value="Sensor_HK_Regulatory"/>
</dbReference>
<keyword evidence="9" id="KW-1185">Reference proteome</keyword>
<evidence type="ECO:0000313" key="8">
    <source>
        <dbReference type="EMBL" id="MCL9816670.1"/>
    </source>
</evidence>
<dbReference type="InterPro" id="IPR029016">
    <property type="entry name" value="GAF-like_dom_sf"/>
</dbReference>
<dbReference type="Pfam" id="PF00512">
    <property type="entry name" value="HisKA"/>
    <property type="match status" value="1"/>
</dbReference>
<keyword evidence="5 8" id="KW-0418">Kinase</keyword>
<reference evidence="8" key="2">
    <citation type="submission" date="2022-02" db="EMBL/GenBank/DDBJ databases">
        <authorList>
            <person name="Elcheninov A.G."/>
            <person name="Sorokin D.Y."/>
            <person name="Kublanov I.V."/>
        </authorList>
    </citation>
    <scope>NUCLEOTIDE SEQUENCE</scope>
    <source>
        <strain evidence="8">AArc-St2</strain>
    </source>
</reference>
<dbReference type="PANTHER" id="PTHR43711:SF1">
    <property type="entry name" value="HISTIDINE KINASE 1"/>
    <property type="match status" value="1"/>
</dbReference>
<keyword evidence="6" id="KW-0902">Two-component regulatory system</keyword>
<dbReference type="SMART" id="SM00387">
    <property type="entry name" value="HATPase_c"/>
    <property type="match status" value="1"/>
</dbReference>
<dbReference type="Gene3D" id="3.30.565.10">
    <property type="entry name" value="Histidine kinase-like ATPase, C-terminal domain"/>
    <property type="match status" value="1"/>
</dbReference>
<dbReference type="CDD" id="cd00082">
    <property type="entry name" value="HisKA"/>
    <property type="match status" value="1"/>
</dbReference>
<dbReference type="PROSITE" id="PS50109">
    <property type="entry name" value="HIS_KIN"/>
    <property type="match status" value="1"/>
</dbReference>
<dbReference type="Pfam" id="PF01590">
    <property type="entry name" value="GAF"/>
    <property type="match status" value="1"/>
</dbReference>
<dbReference type="SMART" id="SM00388">
    <property type="entry name" value="HisKA"/>
    <property type="match status" value="1"/>
</dbReference>
<dbReference type="GO" id="GO:0000155">
    <property type="term" value="F:phosphorelay sensor kinase activity"/>
    <property type="evidence" value="ECO:0007669"/>
    <property type="project" value="InterPro"/>
</dbReference>
<dbReference type="Gene3D" id="3.30.450.40">
    <property type="match status" value="1"/>
</dbReference>
<comment type="catalytic activity">
    <reaction evidence="1">
        <text>ATP + protein L-histidine = ADP + protein N-phospho-L-histidine.</text>
        <dbReference type="EC" id="2.7.13.3"/>
    </reaction>
</comment>